<dbReference type="InterPro" id="IPR044824">
    <property type="entry name" value="MAIN-like"/>
</dbReference>
<organism evidence="3 4">
    <name type="scientific">Trifolium pratense</name>
    <name type="common">Red clover</name>
    <dbReference type="NCBI Taxonomy" id="57577"/>
    <lineage>
        <taxon>Eukaryota</taxon>
        <taxon>Viridiplantae</taxon>
        <taxon>Streptophyta</taxon>
        <taxon>Embryophyta</taxon>
        <taxon>Tracheophyta</taxon>
        <taxon>Spermatophyta</taxon>
        <taxon>Magnoliopsida</taxon>
        <taxon>eudicotyledons</taxon>
        <taxon>Gunneridae</taxon>
        <taxon>Pentapetalae</taxon>
        <taxon>rosids</taxon>
        <taxon>fabids</taxon>
        <taxon>Fabales</taxon>
        <taxon>Fabaceae</taxon>
        <taxon>Papilionoideae</taxon>
        <taxon>50 kb inversion clade</taxon>
        <taxon>NPAAA clade</taxon>
        <taxon>Hologalegina</taxon>
        <taxon>IRL clade</taxon>
        <taxon>Trifolieae</taxon>
        <taxon>Trifolium</taxon>
    </lineage>
</organism>
<dbReference type="PANTHER" id="PTHR46033">
    <property type="entry name" value="PROTEIN MAIN-LIKE 2"/>
    <property type="match status" value="1"/>
</dbReference>
<dbReference type="InterPro" id="IPR019557">
    <property type="entry name" value="AminoTfrase-like_pln_mobile"/>
</dbReference>
<gene>
    <name evidence="2" type="ORF">L195_g036693</name>
    <name evidence="3" type="ORF">L195_g036834</name>
</gene>
<dbReference type="AlphaFoldDB" id="A0A2K3LQN5"/>
<dbReference type="PANTHER" id="PTHR46033:SF1">
    <property type="entry name" value="PROTEIN MAIN-LIKE 2"/>
    <property type="match status" value="1"/>
</dbReference>
<accession>A0A2K3LQN5</accession>
<feature type="domain" description="Aminotransferase-like plant mobile" evidence="1">
    <location>
        <begin position="8"/>
        <end position="75"/>
    </location>
</feature>
<evidence type="ECO:0000259" key="1">
    <source>
        <dbReference type="Pfam" id="PF10536"/>
    </source>
</evidence>
<dbReference type="EMBL" id="ASHM01038436">
    <property type="protein sequence ID" value="PNX80684.1"/>
    <property type="molecule type" value="Genomic_DNA"/>
</dbReference>
<comment type="caution">
    <text evidence="3">The sequence shown here is derived from an EMBL/GenBank/DDBJ whole genome shotgun (WGS) entry which is preliminary data.</text>
</comment>
<protein>
    <recommendedName>
        <fullName evidence="1">Aminotransferase-like plant mobile domain-containing protein</fullName>
    </recommendedName>
</protein>
<evidence type="ECO:0000313" key="2">
    <source>
        <dbReference type="EMBL" id="PNX80684.1"/>
    </source>
</evidence>
<dbReference type="Proteomes" id="UP000236291">
    <property type="component" value="Unassembled WGS sequence"/>
</dbReference>
<reference evidence="3 4" key="2">
    <citation type="journal article" date="2017" name="Front. Plant Sci.">
        <title>Gene Classification and Mining of Molecular Markers Useful in Red Clover (Trifolium pratense) Breeding.</title>
        <authorList>
            <person name="Istvanek J."/>
            <person name="Dluhosova J."/>
            <person name="Dluhos P."/>
            <person name="Patkova L."/>
            <person name="Nedelnik J."/>
            <person name="Repkova J."/>
        </authorList>
    </citation>
    <scope>NUCLEOTIDE SEQUENCE [LARGE SCALE GENOMIC DNA]</scope>
    <source>
        <strain evidence="4">cv. Tatra</strain>
        <tissue evidence="3">Young leaves</tissue>
    </source>
</reference>
<proteinExistence type="predicted"/>
<evidence type="ECO:0000313" key="4">
    <source>
        <dbReference type="Proteomes" id="UP000236291"/>
    </source>
</evidence>
<feature type="non-terminal residue" evidence="3">
    <location>
        <position position="1"/>
    </location>
</feature>
<dbReference type="EMBL" id="ASHM01038682">
    <property type="protein sequence ID" value="PNX80823.1"/>
    <property type="molecule type" value="Genomic_DNA"/>
</dbReference>
<evidence type="ECO:0000313" key="3">
    <source>
        <dbReference type="EMBL" id="PNX80823.1"/>
    </source>
</evidence>
<dbReference type="GO" id="GO:0010073">
    <property type="term" value="P:meristem maintenance"/>
    <property type="evidence" value="ECO:0007669"/>
    <property type="project" value="InterPro"/>
</dbReference>
<name>A0A2K3LQN5_TRIPR</name>
<reference evidence="3 4" key="1">
    <citation type="journal article" date="2014" name="Am. J. Bot.">
        <title>Genome assembly and annotation for red clover (Trifolium pratense; Fabaceae).</title>
        <authorList>
            <person name="Istvanek J."/>
            <person name="Jaros M."/>
            <person name="Krenek A."/>
            <person name="Repkova J."/>
        </authorList>
    </citation>
    <scope>NUCLEOTIDE SEQUENCE [LARGE SCALE GENOMIC DNA]</scope>
    <source>
        <strain evidence="4">cv. Tatra</strain>
        <tissue evidence="3">Young leaves</tissue>
    </source>
</reference>
<sequence length="92" mass="10381">RISLKMLDPYMITAYVERWHPDTSSFHMSWSEMTITLDDVLCCLLHFPILGKFYTPPSCINDEGDVALAEQLLGCLISMLGMRQESRGVALG</sequence>
<dbReference type="Pfam" id="PF10536">
    <property type="entry name" value="PMD"/>
    <property type="match status" value="1"/>
</dbReference>